<reference evidence="2" key="1">
    <citation type="journal article" date="2019" name="PLoS Negl. Trop. Dis.">
        <title>Revisiting the worldwide diversity of Leptospira species in the environment.</title>
        <authorList>
            <person name="Vincent A.T."/>
            <person name="Schiettekatte O."/>
            <person name="Bourhy P."/>
            <person name="Veyrier F.J."/>
            <person name="Picardeau M."/>
        </authorList>
    </citation>
    <scope>NUCLEOTIDE SEQUENCE [LARGE SCALE GENOMIC DNA]</scope>
    <source>
        <strain evidence="2">SSS9</strain>
    </source>
</reference>
<comment type="caution">
    <text evidence="2">The sequence shown here is derived from an EMBL/GenBank/DDBJ whole genome shotgun (WGS) entry which is preliminary data.</text>
</comment>
<feature type="compositionally biased region" description="Polar residues" evidence="1">
    <location>
        <begin position="19"/>
        <end position="29"/>
    </location>
</feature>
<dbReference type="RefSeq" id="WP_135588814.1">
    <property type="nucleotide sequence ID" value="NZ_RQEP01000018.1"/>
</dbReference>
<evidence type="ECO:0000313" key="3">
    <source>
        <dbReference type="Proteomes" id="UP000297453"/>
    </source>
</evidence>
<feature type="region of interest" description="Disordered" evidence="1">
    <location>
        <begin position="1"/>
        <end position="31"/>
    </location>
</feature>
<feature type="region of interest" description="Disordered" evidence="1">
    <location>
        <begin position="401"/>
        <end position="420"/>
    </location>
</feature>
<gene>
    <name evidence="2" type="ORF">EHO59_13240</name>
</gene>
<evidence type="ECO:0000313" key="2">
    <source>
        <dbReference type="EMBL" id="TGK00881.1"/>
    </source>
</evidence>
<proteinExistence type="predicted"/>
<name>A0A4R9FQL7_9LEPT</name>
<evidence type="ECO:0000256" key="1">
    <source>
        <dbReference type="SAM" id="MobiDB-lite"/>
    </source>
</evidence>
<protein>
    <submittedName>
        <fullName evidence="2">Uncharacterized protein</fullName>
    </submittedName>
</protein>
<keyword evidence="3" id="KW-1185">Reference proteome</keyword>
<dbReference type="AlphaFoldDB" id="A0A4R9FQL7"/>
<dbReference type="EMBL" id="RQEP01000018">
    <property type="protein sequence ID" value="TGK00881.1"/>
    <property type="molecule type" value="Genomic_DNA"/>
</dbReference>
<dbReference type="OrthoDB" id="317633at2"/>
<organism evidence="2 3">
    <name type="scientific">Leptospira semungkisensis</name>
    <dbReference type="NCBI Taxonomy" id="2484985"/>
    <lineage>
        <taxon>Bacteria</taxon>
        <taxon>Pseudomonadati</taxon>
        <taxon>Spirochaetota</taxon>
        <taxon>Spirochaetia</taxon>
        <taxon>Leptospirales</taxon>
        <taxon>Leptospiraceae</taxon>
        <taxon>Leptospira</taxon>
    </lineage>
</organism>
<sequence>MRENMHPIPQWPSPFDLNVPNSTTGSSQVPDPKEYFKSVLSWAEEKGGEEYAFVSLSDCPLDQDRRKLLDSYRISENSELPAEISLSYLLPPLLYGNQVCIWTTSEDSIVEHYYHIVEKIEELELQLSHFLEEENFFIPQLVWMEEGTETSVLLASKLWEKKERGKRISSPLSFGQIFFLASLADAESVTELELKSFGTSELNSSLFQFIYMRAVSKYGSLLSILGKTSGEGTLKFHPSSYLSFALQLVILASIFVEAIDELVSLWIEERPKAKDAVSKLAEWIQKESQIPHSQEEGIDILFQERTIRLIDKYGDRTDRFLSKRLDWEYSDWKKRIESFSEKRKKEIEEALVPDLLSRIGAHSQVSLPDELKKASEEIGKSLQNDLENLLLERNKLTEFKLDPNGKSPESWNDLLSKRSE</sequence>
<accession>A0A4R9FQL7</accession>
<dbReference type="Proteomes" id="UP000297453">
    <property type="component" value="Unassembled WGS sequence"/>
</dbReference>